<gene>
    <name evidence="2" type="ORF">JCM16775_0350</name>
</gene>
<evidence type="ECO:0000313" key="3">
    <source>
        <dbReference type="Proteomes" id="UP000321892"/>
    </source>
</evidence>
<dbReference type="KEGG" id="lhf:JCM16775_0350"/>
<sequence>MQIETIRVKGHWIFGGNTVFPFLMALLLWYVPSRIKEFMGLVKGENFFKGEKLCG</sequence>
<evidence type="ECO:0000256" key="1">
    <source>
        <dbReference type="SAM" id="Phobius"/>
    </source>
</evidence>
<name>A0A510JEF2_9FUSO</name>
<dbReference type="Proteomes" id="UP000321892">
    <property type="component" value="Chromosome"/>
</dbReference>
<accession>A0A510JEF2</accession>
<dbReference type="AlphaFoldDB" id="A0A510JEF2"/>
<reference evidence="2 3" key="1">
    <citation type="submission" date="2019-07" db="EMBL/GenBank/DDBJ databases">
        <title>Complete Genome Sequence of Leptotrichia hofstadii Strain JCM16775.</title>
        <authorList>
            <person name="Watanabe S."/>
            <person name="Cui L."/>
        </authorList>
    </citation>
    <scope>NUCLEOTIDE SEQUENCE [LARGE SCALE GENOMIC DNA]</scope>
    <source>
        <strain evidence="2 3">JCM16775</strain>
    </source>
</reference>
<proteinExistence type="predicted"/>
<evidence type="ECO:0000313" key="2">
    <source>
        <dbReference type="EMBL" id="BBM37660.1"/>
    </source>
</evidence>
<keyword evidence="1" id="KW-1133">Transmembrane helix</keyword>
<dbReference type="EMBL" id="AP019823">
    <property type="protein sequence ID" value="BBM37660.1"/>
    <property type="molecule type" value="Genomic_DNA"/>
</dbReference>
<keyword evidence="1" id="KW-0812">Transmembrane</keyword>
<organism evidence="2 3">
    <name type="scientific">Leptotrichia hofstadii</name>
    <dbReference type="NCBI Taxonomy" id="157688"/>
    <lineage>
        <taxon>Bacteria</taxon>
        <taxon>Fusobacteriati</taxon>
        <taxon>Fusobacteriota</taxon>
        <taxon>Fusobacteriia</taxon>
        <taxon>Fusobacteriales</taxon>
        <taxon>Leptotrichiaceae</taxon>
        <taxon>Leptotrichia</taxon>
    </lineage>
</organism>
<keyword evidence="1" id="KW-0472">Membrane</keyword>
<feature type="transmembrane region" description="Helical" evidence="1">
    <location>
        <begin position="12"/>
        <end position="31"/>
    </location>
</feature>
<keyword evidence="3" id="KW-1185">Reference proteome</keyword>
<protein>
    <submittedName>
        <fullName evidence="2">Uncharacterized protein</fullName>
    </submittedName>
</protein>